<protein>
    <submittedName>
        <fullName evidence="1">Uncharacterized protein</fullName>
    </submittedName>
</protein>
<dbReference type="AlphaFoldDB" id="A0A131YDJ4"/>
<accession>A0A131YDJ4</accession>
<evidence type="ECO:0000313" key="1">
    <source>
        <dbReference type="EMBL" id="JAP76555.1"/>
    </source>
</evidence>
<proteinExistence type="predicted"/>
<reference evidence="1" key="1">
    <citation type="journal article" date="2016" name="Ticks Tick Borne Dis.">
        <title>De novo assembly and annotation of the salivary gland transcriptome of Rhipicephalus appendiculatus male and female ticks during blood feeding.</title>
        <authorList>
            <person name="de Castro M.H."/>
            <person name="de Klerk D."/>
            <person name="Pienaar R."/>
            <person name="Latif A.A."/>
            <person name="Rees D.J."/>
            <person name="Mans B.J."/>
        </authorList>
    </citation>
    <scope>NUCLEOTIDE SEQUENCE</scope>
    <source>
        <tissue evidence="1">Salivary glands</tissue>
    </source>
</reference>
<organism evidence="1">
    <name type="scientific">Rhipicephalus appendiculatus</name>
    <name type="common">Brown ear tick</name>
    <dbReference type="NCBI Taxonomy" id="34631"/>
    <lineage>
        <taxon>Eukaryota</taxon>
        <taxon>Metazoa</taxon>
        <taxon>Ecdysozoa</taxon>
        <taxon>Arthropoda</taxon>
        <taxon>Chelicerata</taxon>
        <taxon>Arachnida</taxon>
        <taxon>Acari</taxon>
        <taxon>Parasitiformes</taxon>
        <taxon>Ixodida</taxon>
        <taxon>Ixodoidea</taxon>
        <taxon>Ixodidae</taxon>
        <taxon>Rhipicephalinae</taxon>
        <taxon>Rhipicephalus</taxon>
        <taxon>Rhipicephalus</taxon>
    </lineage>
</organism>
<name>A0A131YDJ4_RHIAP</name>
<sequence>MRTAVAGKRNRCGGTTLDNIYHIDVNRQIKIPFWASACQDQDIIMRHSVVEDSGFILNRMGFSNTHLNLSRWAFLHFGLIEMRPQCVRIEPAPSSLEVQRLSH</sequence>
<dbReference type="EMBL" id="GEDV01012002">
    <property type="protein sequence ID" value="JAP76555.1"/>
    <property type="molecule type" value="Transcribed_RNA"/>
</dbReference>